<evidence type="ECO:0000313" key="1">
    <source>
        <dbReference type="EMBL" id="GAA55784.1"/>
    </source>
</evidence>
<reference key="2">
    <citation type="submission" date="2011-10" db="EMBL/GenBank/DDBJ databases">
        <title>The genome and transcriptome sequence of Clonorchis sinensis provide insights into the carcinogenic liver fluke.</title>
        <authorList>
            <person name="Wang X."/>
            <person name="Huang Y."/>
            <person name="Chen W."/>
            <person name="Liu H."/>
            <person name="Guo L."/>
            <person name="Chen Y."/>
            <person name="Luo F."/>
            <person name="Zhou W."/>
            <person name="Sun J."/>
            <person name="Mao Q."/>
            <person name="Liang P."/>
            <person name="Zhou C."/>
            <person name="Tian Y."/>
            <person name="Men J."/>
            <person name="Lv X."/>
            <person name="Huang L."/>
            <person name="Zhou J."/>
            <person name="Hu Y."/>
            <person name="Li R."/>
            <person name="Zhang F."/>
            <person name="Lei H."/>
            <person name="Li X."/>
            <person name="Hu X."/>
            <person name="Liang C."/>
            <person name="Xu J."/>
            <person name="Wu Z."/>
            <person name="Yu X."/>
        </authorList>
    </citation>
    <scope>NUCLEOTIDE SEQUENCE</scope>
    <source>
        <strain>Henan</strain>
    </source>
</reference>
<proteinExistence type="predicted"/>
<gene>
    <name evidence="1" type="ORF">CLF_108991</name>
</gene>
<dbReference type="AlphaFoldDB" id="G7YS54"/>
<keyword evidence="2" id="KW-1185">Reference proteome</keyword>
<accession>G7YS54</accession>
<evidence type="ECO:0000313" key="2">
    <source>
        <dbReference type="Proteomes" id="UP000008909"/>
    </source>
</evidence>
<protein>
    <submittedName>
        <fullName evidence="1">Uncharacterized protein</fullName>
    </submittedName>
</protein>
<dbReference type="EMBL" id="DF144081">
    <property type="protein sequence ID" value="GAA55784.1"/>
    <property type="molecule type" value="Genomic_DNA"/>
</dbReference>
<organism evidence="1 2">
    <name type="scientific">Clonorchis sinensis</name>
    <name type="common">Chinese liver fluke</name>
    <dbReference type="NCBI Taxonomy" id="79923"/>
    <lineage>
        <taxon>Eukaryota</taxon>
        <taxon>Metazoa</taxon>
        <taxon>Spiralia</taxon>
        <taxon>Lophotrochozoa</taxon>
        <taxon>Platyhelminthes</taxon>
        <taxon>Trematoda</taxon>
        <taxon>Digenea</taxon>
        <taxon>Opisthorchiida</taxon>
        <taxon>Opisthorchiata</taxon>
        <taxon>Opisthorchiidae</taxon>
        <taxon>Clonorchis</taxon>
    </lineage>
</organism>
<reference evidence="1" key="1">
    <citation type="journal article" date="2011" name="Genome Biol.">
        <title>The draft genome of the carcinogenic human liver fluke Clonorchis sinensis.</title>
        <authorList>
            <person name="Wang X."/>
            <person name="Chen W."/>
            <person name="Huang Y."/>
            <person name="Sun J."/>
            <person name="Men J."/>
            <person name="Liu H."/>
            <person name="Luo F."/>
            <person name="Guo L."/>
            <person name="Lv X."/>
            <person name="Deng C."/>
            <person name="Zhou C."/>
            <person name="Fan Y."/>
            <person name="Li X."/>
            <person name="Huang L."/>
            <person name="Hu Y."/>
            <person name="Liang C."/>
            <person name="Hu X."/>
            <person name="Xu J."/>
            <person name="Yu X."/>
        </authorList>
    </citation>
    <scope>NUCLEOTIDE SEQUENCE [LARGE SCALE GENOMIC DNA]</scope>
    <source>
        <strain evidence="1">Henan</strain>
    </source>
</reference>
<name>G7YS54_CLOSI</name>
<sequence>MPVRLQLDMISDVTILPKKTWKLLGSPALTKCRQVARSASGSSRKLPFQDSRRDYSTNLRSQGVILQGRENVVYEVNVDGTKTCSTKHSGNTFVDKPQIVNLRYNSKREKCHKVSRHGKYMCRGRRVPKVTIGNTRSGEQMRWGSLPNKTYKHATSKAGVKLFTSETWPLAGEHEQANYHENNRGTLTFAELSEWFSLSFRSNKRSILLQDELSSTVSQPLEWTGAPLAAMSLKEHCFQWFAHMDSFRAFIRQHASPVSIPTMLVQCGMCSVCTQKVKSADWDASRLSEHTWFVVSTGPCACPRELTVGTITALEGLSWVVDWSCRIGGYTDTTFSNHCDRSPFSRMYSDVSHTYGGRSTRVDLVGVNPTQVVDNRSAKNIVVLYSRGSGTTRQMQQVLRICFVVDKDSYQVLIHRLPQSLQQTLRYPKVDLPSPSVMAPSETWLTGGSAGIQLLRIDDINSSKAFGVVFQLIDFSGHVASAMTKVFQHCARVQHVVSTTGYREGQLSLLSDSVTSIKRHFFDHVLSKALLG</sequence>
<dbReference type="Proteomes" id="UP000008909">
    <property type="component" value="Unassembled WGS sequence"/>
</dbReference>